<gene>
    <name evidence="4" type="ORF">CA260_09905</name>
</gene>
<dbReference type="PANTHER" id="PTHR11203:SF37">
    <property type="entry name" value="INTEGRATOR COMPLEX SUBUNIT 11"/>
    <property type="match status" value="1"/>
</dbReference>
<dbReference type="OrthoDB" id="9803916at2"/>
<comment type="caution">
    <text evidence="4">The sequence shown here is derived from an EMBL/GenBank/DDBJ whole genome shotgun (WGS) entry which is preliminary data.</text>
</comment>
<feature type="domain" description="Beta-Casp" evidence="3">
    <location>
        <begin position="254"/>
        <end position="379"/>
    </location>
</feature>
<evidence type="ECO:0000259" key="2">
    <source>
        <dbReference type="SMART" id="SM00849"/>
    </source>
</evidence>
<dbReference type="SUPFAM" id="SSF56281">
    <property type="entry name" value="Metallo-hydrolase/oxidoreductase"/>
    <property type="match status" value="1"/>
</dbReference>
<organism evidence="4 5">
    <name type="scientific">Dyella jiangningensis</name>
    <dbReference type="NCBI Taxonomy" id="1379159"/>
    <lineage>
        <taxon>Bacteria</taxon>
        <taxon>Pseudomonadati</taxon>
        <taxon>Pseudomonadota</taxon>
        <taxon>Gammaproteobacteria</taxon>
        <taxon>Lysobacterales</taxon>
        <taxon>Rhodanobacteraceae</taxon>
        <taxon>Dyella</taxon>
    </lineage>
</organism>
<dbReference type="Pfam" id="PF00753">
    <property type="entry name" value="Lactamase_B"/>
    <property type="match status" value="1"/>
</dbReference>
<evidence type="ECO:0000259" key="3">
    <source>
        <dbReference type="SMART" id="SM01027"/>
    </source>
</evidence>
<dbReference type="GO" id="GO:0004521">
    <property type="term" value="F:RNA endonuclease activity"/>
    <property type="evidence" value="ECO:0007669"/>
    <property type="project" value="TreeGrafter"/>
</dbReference>
<dbReference type="InterPro" id="IPR036866">
    <property type="entry name" value="RibonucZ/Hydroxyglut_hydro"/>
</dbReference>
<dbReference type="InterPro" id="IPR011108">
    <property type="entry name" value="RMMBL"/>
</dbReference>
<keyword evidence="1 4" id="KW-0378">Hydrolase</keyword>
<accession>A0A328PG87</accession>
<dbReference type="CDD" id="cd16295">
    <property type="entry name" value="TTHA0252-CPSF-like_MBL-fold"/>
    <property type="match status" value="1"/>
</dbReference>
<dbReference type="Gene3D" id="3.60.15.10">
    <property type="entry name" value="Ribonuclease Z/Hydroxyacylglutathione hydrolase-like"/>
    <property type="match status" value="1"/>
</dbReference>
<feature type="domain" description="Metallo-beta-lactamase" evidence="2">
    <location>
        <begin position="13"/>
        <end position="234"/>
    </location>
</feature>
<protein>
    <submittedName>
        <fullName evidence="4">MBL fold metallo-hydrolase</fullName>
    </submittedName>
</protein>
<dbReference type="Pfam" id="PF07521">
    <property type="entry name" value="RMMBL"/>
    <property type="match status" value="1"/>
</dbReference>
<dbReference type="InterPro" id="IPR022712">
    <property type="entry name" value="Beta_Casp"/>
</dbReference>
<dbReference type="Gene3D" id="3.40.50.10890">
    <property type="match status" value="1"/>
</dbReference>
<dbReference type="Proteomes" id="UP000248926">
    <property type="component" value="Unassembled WGS sequence"/>
</dbReference>
<dbReference type="InterPro" id="IPR050698">
    <property type="entry name" value="MBL"/>
</dbReference>
<evidence type="ECO:0000256" key="1">
    <source>
        <dbReference type="ARBA" id="ARBA00022801"/>
    </source>
</evidence>
<keyword evidence="5" id="KW-1185">Reference proteome</keyword>
<dbReference type="PANTHER" id="PTHR11203">
    <property type="entry name" value="CLEAVAGE AND POLYADENYLATION SPECIFICITY FACTOR FAMILY MEMBER"/>
    <property type="match status" value="1"/>
</dbReference>
<proteinExistence type="predicted"/>
<dbReference type="InterPro" id="IPR001279">
    <property type="entry name" value="Metallo-B-lactamas"/>
</dbReference>
<dbReference type="GO" id="GO:0016787">
    <property type="term" value="F:hydrolase activity"/>
    <property type="evidence" value="ECO:0007669"/>
    <property type="project" value="UniProtKB-KW"/>
</dbReference>
<name>A0A328PG87_9GAMM</name>
<dbReference type="EMBL" id="NFZS01000001">
    <property type="protein sequence ID" value="RAO78424.1"/>
    <property type="molecule type" value="Genomic_DNA"/>
</dbReference>
<dbReference type="AlphaFoldDB" id="A0A328PG87"/>
<sequence>MFYSCHGAAKQVTGSCHLVRCGDKQVLIDCGMFQGSREEEQANAEPFGFDPGRIDALLLTHAHLDHAGRIPRLVREGFRGRILATSATRDLARIVLLDAARLQEEDAARAERSSRRRGESVQPPLFTLDDAFNALERFSDPVGYGDTVSVVPGIQARFLDAGHILGSASILLNLQDGDQARSILFSGDLGSPGRPILRDPTPAPPADFVVMESTYGDRDHRALPDSVDELYEAVNSTLKRGGNVIIPTFALERAQEVLYYLHQGMRQDRIPARTPVFLDSPMAISATEVFRRHPECFDDEFTAVLRNEDPFAMPNLRFSHDSADSMAINRIEGGAVIMAGSGMCNGGRIRHHLRHNLWREKSSIVFVGYAAEGTLARRIVNGARRVQIFGEDIAVNAKIWTINGFSAHAGRDELLAWLGQNRRRGVFLVHGEYERGMQALATCLTGKGFTVRLPGKHEPILLD</sequence>
<dbReference type="Pfam" id="PF10996">
    <property type="entry name" value="Beta-Casp"/>
    <property type="match status" value="1"/>
</dbReference>
<dbReference type="SMART" id="SM00849">
    <property type="entry name" value="Lactamase_B"/>
    <property type="match status" value="1"/>
</dbReference>
<reference evidence="4 5" key="1">
    <citation type="journal article" date="2018" name="Genet. Mol. Biol.">
        <title>The genome sequence of Dyella jiangningensis FCAV SCS01 from a lignocellulose-decomposing microbial consortium metagenome reveals potential for biotechnological applications.</title>
        <authorList>
            <person name="Desiderato J.G."/>
            <person name="Alvarenga D.O."/>
            <person name="Constancio M.T.L."/>
            <person name="Alves L.M.C."/>
            <person name="Varani A.M."/>
        </authorList>
    </citation>
    <scope>NUCLEOTIDE SEQUENCE [LARGE SCALE GENOMIC DNA]</scope>
    <source>
        <strain evidence="4 5">FCAV SCS01</strain>
    </source>
</reference>
<evidence type="ECO:0000313" key="5">
    <source>
        <dbReference type="Proteomes" id="UP000248926"/>
    </source>
</evidence>
<dbReference type="SMART" id="SM01027">
    <property type="entry name" value="Beta-Casp"/>
    <property type="match status" value="1"/>
</dbReference>
<evidence type="ECO:0000313" key="4">
    <source>
        <dbReference type="EMBL" id="RAO78424.1"/>
    </source>
</evidence>